<dbReference type="Proteomes" id="UP001157161">
    <property type="component" value="Unassembled WGS sequence"/>
</dbReference>
<gene>
    <name evidence="2" type="ORF">GCM10025875_15610</name>
</gene>
<reference evidence="2" key="1">
    <citation type="journal article" date="2014" name="Int. J. Syst. Evol. Microbiol.">
        <title>Complete genome sequence of Corynebacterium casei LMG S-19264T (=DSM 44701T), isolated from a smear-ripened cheese.</title>
        <authorList>
            <consortium name="US DOE Joint Genome Institute (JGI-PGF)"/>
            <person name="Walter F."/>
            <person name="Albersmeier A."/>
            <person name="Kalinowski J."/>
            <person name="Ruckert C."/>
        </authorList>
    </citation>
    <scope>NUCLEOTIDE SEQUENCE</scope>
    <source>
        <strain evidence="2">NBRC 112290</strain>
    </source>
</reference>
<name>A0AA38CSN6_9MICO</name>
<feature type="compositionally biased region" description="Basic and acidic residues" evidence="1">
    <location>
        <begin position="140"/>
        <end position="152"/>
    </location>
</feature>
<organism evidence="2 3">
    <name type="scientific">Litorihabitans aurantiacus</name>
    <dbReference type="NCBI Taxonomy" id="1930061"/>
    <lineage>
        <taxon>Bacteria</taxon>
        <taxon>Bacillati</taxon>
        <taxon>Actinomycetota</taxon>
        <taxon>Actinomycetes</taxon>
        <taxon>Micrococcales</taxon>
        <taxon>Beutenbergiaceae</taxon>
        <taxon>Litorihabitans</taxon>
    </lineage>
</organism>
<dbReference type="EMBL" id="BSUM01000001">
    <property type="protein sequence ID" value="GMA31569.1"/>
    <property type="molecule type" value="Genomic_DNA"/>
</dbReference>
<protein>
    <submittedName>
        <fullName evidence="2">Uncharacterized protein</fullName>
    </submittedName>
</protein>
<evidence type="ECO:0000313" key="3">
    <source>
        <dbReference type="Proteomes" id="UP001157161"/>
    </source>
</evidence>
<feature type="compositionally biased region" description="Low complexity" evidence="1">
    <location>
        <begin position="194"/>
        <end position="206"/>
    </location>
</feature>
<evidence type="ECO:0000256" key="1">
    <source>
        <dbReference type="SAM" id="MobiDB-lite"/>
    </source>
</evidence>
<reference evidence="2" key="2">
    <citation type="submission" date="2023-02" db="EMBL/GenBank/DDBJ databases">
        <authorList>
            <person name="Sun Q."/>
            <person name="Mori K."/>
        </authorList>
    </citation>
    <scope>NUCLEOTIDE SEQUENCE</scope>
    <source>
        <strain evidence="2">NBRC 112290</strain>
    </source>
</reference>
<feature type="region of interest" description="Disordered" evidence="1">
    <location>
        <begin position="140"/>
        <end position="218"/>
    </location>
</feature>
<sequence>MCSALVIHAPSAASTTDNAKGMVVAVNEPQTLQTLVRQALETRKVSGRRLADLAGRAGLKVTHTTLNHLAAGTYKFAPSPETIRAVAWLAEVSEEDAFAAAGVPVPGPPFSDELPPGVDYLSPRSRRAVIEVLRALVEAEREEVGSDADRSAPRTVAGEEPATSTTAGGSRPGTTRGDSDAVSGSGAPTGGAPAGTTQQGDPGTTGNHQGTTRDDVGLAAYAKTGPTRLQQLRAAQDADALRQDDSESVAD</sequence>
<dbReference type="AlphaFoldDB" id="A0AA38CSN6"/>
<accession>A0AA38CSN6</accession>
<proteinExistence type="predicted"/>
<evidence type="ECO:0000313" key="2">
    <source>
        <dbReference type="EMBL" id="GMA31569.1"/>
    </source>
</evidence>
<keyword evidence="3" id="KW-1185">Reference proteome</keyword>
<comment type="caution">
    <text evidence="2">The sequence shown here is derived from an EMBL/GenBank/DDBJ whole genome shotgun (WGS) entry which is preliminary data.</text>
</comment>